<sequence>MNYSLKFQGRDYPLENKETVLDCLLAKKVTIPHSCKSGSCQSCLMQAVEGEIPRQAQLGLKPSYKRQRLFLACQCRPVEDMTVKTVEQSDVNTSTTLVKREYLNHNVLKICLRPQALFECEPGQYISLFSSAGDLRNYSVANNPLRDGFIELHIRVVENGLVSGWLKDQVAIDDEVIVRGPAGDCFYYCEDDNEFPISLVGTGTGLAPIYGIAKEAIVKKHKGLIQLFHGVLDKDDLYLADKLQVLDDQYENFNYIPCVLNGEEGEFYQTGDIQSLAYSHITDKAMTRLFLCGAPEMVKSLKTNAFMAGLASKNIFSDSFIPA</sequence>
<dbReference type="InterPro" id="IPR001709">
    <property type="entry name" value="Flavoprot_Pyr_Nucl_cyt_Rdtase"/>
</dbReference>
<dbReference type="Pfam" id="PF00175">
    <property type="entry name" value="NAD_binding_1"/>
    <property type="match status" value="1"/>
</dbReference>
<dbReference type="InterPro" id="IPR008333">
    <property type="entry name" value="Cbr1-like_FAD-bd_dom"/>
</dbReference>
<gene>
    <name evidence="3" type="ORF">MNBD_GAMMA12-1063</name>
</gene>
<evidence type="ECO:0000259" key="1">
    <source>
        <dbReference type="PROSITE" id="PS51085"/>
    </source>
</evidence>
<accession>A0A3B0ZNS6</accession>
<dbReference type="SUPFAM" id="SSF52343">
    <property type="entry name" value="Ferredoxin reductase-like, C-terminal NADP-linked domain"/>
    <property type="match status" value="1"/>
</dbReference>
<dbReference type="InterPro" id="IPR012675">
    <property type="entry name" value="Beta-grasp_dom_sf"/>
</dbReference>
<protein>
    <recommendedName>
        <fullName evidence="4">2-polyprenylphenol hydroxylase and related flavodoxin oxidoreductases / CDP-6-deoxy-delta-3,4-glucoseen reductase-like</fullName>
    </recommendedName>
</protein>
<organism evidence="3">
    <name type="scientific">hydrothermal vent metagenome</name>
    <dbReference type="NCBI Taxonomy" id="652676"/>
    <lineage>
        <taxon>unclassified sequences</taxon>
        <taxon>metagenomes</taxon>
        <taxon>ecological metagenomes</taxon>
    </lineage>
</organism>
<evidence type="ECO:0008006" key="4">
    <source>
        <dbReference type="Google" id="ProtNLM"/>
    </source>
</evidence>
<dbReference type="InterPro" id="IPR036010">
    <property type="entry name" value="2Fe-2S_ferredoxin-like_sf"/>
</dbReference>
<reference evidence="3" key="1">
    <citation type="submission" date="2018-06" db="EMBL/GenBank/DDBJ databases">
        <authorList>
            <person name="Zhirakovskaya E."/>
        </authorList>
    </citation>
    <scope>NUCLEOTIDE SEQUENCE</scope>
</reference>
<dbReference type="PROSITE" id="PS51384">
    <property type="entry name" value="FAD_FR"/>
    <property type="match status" value="1"/>
</dbReference>
<name>A0A3B0ZNS6_9ZZZZ</name>
<dbReference type="Gene3D" id="3.10.20.30">
    <property type="match status" value="1"/>
</dbReference>
<dbReference type="PANTHER" id="PTHR47354:SF5">
    <property type="entry name" value="PROTEIN RFBI"/>
    <property type="match status" value="1"/>
</dbReference>
<dbReference type="CDD" id="cd00207">
    <property type="entry name" value="fer2"/>
    <property type="match status" value="1"/>
</dbReference>
<dbReference type="PANTHER" id="PTHR47354">
    <property type="entry name" value="NADH OXIDOREDUCTASE HCR"/>
    <property type="match status" value="1"/>
</dbReference>
<dbReference type="InterPro" id="IPR017927">
    <property type="entry name" value="FAD-bd_FR_type"/>
</dbReference>
<dbReference type="InterPro" id="IPR001041">
    <property type="entry name" value="2Fe-2S_ferredoxin-type"/>
</dbReference>
<feature type="domain" description="2Fe-2S ferredoxin-type" evidence="1">
    <location>
        <begin position="1"/>
        <end position="89"/>
    </location>
</feature>
<dbReference type="SUPFAM" id="SSF63380">
    <property type="entry name" value="Riboflavin synthase domain-like"/>
    <property type="match status" value="1"/>
</dbReference>
<dbReference type="InterPro" id="IPR050415">
    <property type="entry name" value="MRET"/>
</dbReference>
<dbReference type="Gene3D" id="3.40.50.80">
    <property type="entry name" value="Nucleotide-binding domain of ferredoxin-NADP reductase (FNR) module"/>
    <property type="match status" value="1"/>
</dbReference>
<dbReference type="PRINTS" id="PR00410">
    <property type="entry name" value="PHEHYDRXLASE"/>
</dbReference>
<dbReference type="PROSITE" id="PS51085">
    <property type="entry name" value="2FE2S_FER_2"/>
    <property type="match status" value="1"/>
</dbReference>
<dbReference type="GO" id="GO:0051536">
    <property type="term" value="F:iron-sulfur cluster binding"/>
    <property type="evidence" value="ECO:0007669"/>
    <property type="project" value="InterPro"/>
</dbReference>
<dbReference type="SUPFAM" id="SSF54292">
    <property type="entry name" value="2Fe-2S ferredoxin-like"/>
    <property type="match status" value="1"/>
</dbReference>
<dbReference type="GO" id="GO:0016491">
    <property type="term" value="F:oxidoreductase activity"/>
    <property type="evidence" value="ECO:0007669"/>
    <property type="project" value="InterPro"/>
</dbReference>
<dbReference type="AlphaFoldDB" id="A0A3B0ZNS6"/>
<feature type="domain" description="FAD-binding FR-type" evidence="2">
    <location>
        <begin position="90"/>
        <end position="188"/>
    </location>
</feature>
<evidence type="ECO:0000259" key="2">
    <source>
        <dbReference type="PROSITE" id="PS51384"/>
    </source>
</evidence>
<dbReference type="InterPro" id="IPR017938">
    <property type="entry name" value="Riboflavin_synthase-like_b-brl"/>
</dbReference>
<dbReference type="InterPro" id="IPR001433">
    <property type="entry name" value="OxRdtase_FAD/NAD-bd"/>
</dbReference>
<dbReference type="InterPro" id="IPR039261">
    <property type="entry name" value="FNR_nucleotide-bd"/>
</dbReference>
<dbReference type="Gene3D" id="2.40.30.10">
    <property type="entry name" value="Translation factors"/>
    <property type="match status" value="1"/>
</dbReference>
<dbReference type="PRINTS" id="PR00371">
    <property type="entry name" value="FPNCR"/>
</dbReference>
<dbReference type="Pfam" id="PF00970">
    <property type="entry name" value="FAD_binding_6"/>
    <property type="match status" value="1"/>
</dbReference>
<dbReference type="EMBL" id="UOFL01000238">
    <property type="protein sequence ID" value="VAW82256.1"/>
    <property type="molecule type" value="Genomic_DNA"/>
</dbReference>
<proteinExistence type="predicted"/>
<dbReference type="CDD" id="cd06194">
    <property type="entry name" value="FNR_N-term_Iron_sulfur_binding"/>
    <property type="match status" value="1"/>
</dbReference>
<dbReference type="Pfam" id="PF00111">
    <property type="entry name" value="Fer2"/>
    <property type="match status" value="1"/>
</dbReference>
<evidence type="ECO:0000313" key="3">
    <source>
        <dbReference type="EMBL" id="VAW82256.1"/>
    </source>
</evidence>